<sequence length="217" mass="24454">MIKTKILAVIFIPAILVAGLALFIRIIQYEPLYPEIDKEKQAETKQNSLITIPIYPTDPIIGEKKAPRTVIAFEDFGCEHCQAQFAVIEQFMTKHPGAVKIIWKSLPVTKFPYASDTANEYAYCLNEQNKFMDFARLAFTNSYQLKQDILDAIVKEIDANEKKLNGCVQAGTAKQQIERVKEIARLLNIQAIPAIFLDNKQVNPPATIEGWEAILGL</sequence>
<keyword evidence="1" id="KW-1133">Transmembrane helix</keyword>
<dbReference type="InterPro" id="IPR036249">
    <property type="entry name" value="Thioredoxin-like_sf"/>
</dbReference>
<dbReference type="Proteomes" id="UP000178347">
    <property type="component" value="Unassembled WGS sequence"/>
</dbReference>
<evidence type="ECO:0000313" key="3">
    <source>
        <dbReference type="EMBL" id="OGH75561.1"/>
    </source>
</evidence>
<evidence type="ECO:0000313" key="4">
    <source>
        <dbReference type="Proteomes" id="UP000178347"/>
    </source>
</evidence>
<name>A0A1F6MVC6_9BACT</name>
<keyword evidence="1" id="KW-0472">Membrane</keyword>
<comment type="caution">
    <text evidence="3">The sequence shown here is derived from an EMBL/GenBank/DDBJ whole genome shotgun (WGS) entry which is preliminary data.</text>
</comment>
<gene>
    <name evidence="3" type="ORF">A3G00_00670</name>
</gene>
<accession>A0A1F6MVC6</accession>
<feature type="domain" description="Thioredoxin-like fold" evidence="2">
    <location>
        <begin position="56"/>
        <end position="215"/>
    </location>
</feature>
<proteinExistence type="predicted"/>
<protein>
    <recommendedName>
        <fullName evidence="2">Thioredoxin-like fold domain-containing protein</fullName>
    </recommendedName>
</protein>
<reference evidence="3 4" key="1">
    <citation type="journal article" date="2016" name="Nat. Commun.">
        <title>Thousands of microbial genomes shed light on interconnected biogeochemical processes in an aquifer system.</title>
        <authorList>
            <person name="Anantharaman K."/>
            <person name="Brown C.T."/>
            <person name="Hug L.A."/>
            <person name="Sharon I."/>
            <person name="Castelle C.J."/>
            <person name="Probst A.J."/>
            <person name="Thomas B.C."/>
            <person name="Singh A."/>
            <person name="Wilkins M.J."/>
            <person name="Karaoz U."/>
            <person name="Brodie E.L."/>
            <person name="Williams K.H."/>
            <person name="Hubbard S.S."/>
            <person name="Banfield J.F."/>
        </authorList>
    </citation>
    <scope>NUCLEOTIDE SEQUENCE [LARGE SCALE GENOMIC DNA]</scope>
</reference>
<organism evidence="3 4">
    <name type="scientific">Candidatus Magasanikbacteria bacterium RIFCSPLOWO2_12_FULL_43_12</name>
    <dbReference type="NCBI Taxonomy" id="1798692"/>
    <lineage>
        <taxon>Bacteria</taxon>
        <taxon>Candidatus Magasanikiibacteriota</taxon>
    </lineage>
</organism>
<dbReference type="InterPro" id="IPR012336">
    <property type="entry name" value="Thioredoxin-like_fold"/>
</dbReference>
<dbReference type="Gene3D" id="3.40.30.10">
    <property type="entry name" value="Glutaredoxin"/>
    <property type="match status" value="1"/>
</dbReference>
<keyword evidence="1" id="KW-0812">Transmembrane</keyword>
<dbReference type="AlphaFoldDB" id="A0A1F6MVC6"/>
<dbReference type="SUPFAM" id="SSF52833">
    <property type="entry name" value="Thioredoxin-like"/>
    <property type="match status" value="1"/>
</dbReference>
<evidence type="ECO:0000256" key="1">
    <source>
        <dbReference type="SAM" id="Phobius"/>
    </source>
</evidence>
<dbReference type="STRING" id="1798692.A3G00_00670"/>
<feature type="transmembrane region" description="Helical" evidence="1">
    <location>
        <begin position="6"/>
        <end position="27"/>
    </location>
</feature>
<evidence type="ECO:0000259" key="2">
    <source>
        <dbReference type="Pfam" id="PF13462"/>
    </source>
</evidence>
<dbReference type="EMBL" id="MFQN01000007">
    <property type="protein sequence ID" value="OGH75561.1"/>
    <property type="molecule type" value="Genomic_DNA"/>
</dbReference>
<dbReference type="Pfam" id="PF13462">
    <property type="entry name" value="Thioredoxin_4"/>
    <property type="match status" value="1"/>
</dbReference>